<name>X8JF93_9AGAM</name>
<dbReference type="GO" id="GO:0032259">
    <property type="term" value="P:methylation"/>
    <property type="evidence" value="ECO:0007669"/>
    <property type="project" value="UniProtKB-KW"/>
</dbReference>
<dbReference type="OrthoDB" id="412788at2759"/>
<keyword evidence="2" id="KW-0808">Transferase</keyword>
<gene>
    <name evidence="2" type="ORF">RSOL_424360</name>
</gene>
<proteinExistence type="inferred from homology"/>
<comment type="caution">
    <text evidence="2">The sequence shown here is derived from an EMBL/GenBank/DDBJ whole genome shotgun (WGS) entry which is preliminary data.</text>
</comment>
<evidence type="ECO:0000256" key="1">
    <source>
        <dbReference type="ARBA" id="ARBA00023604"/>
    </source>
</evidence>
<accession>X8JF93</accession>
<evidence type="ECO:0000313" key="2">
    <source>
        <dbReference type="EMBL" id="EUC62620.1"/>
    </source>
</evidence>
<dbReference type="AlphaFoldDB" id="X8JF93"/>
<dbReference type="PANTHER" id="PTHR34598">
    <property type="entry name" value="BLL6449 PROTEIN"/>
    <property type="match status" value="1"/>
</dbReference>
<protein>
    <submittedName>
        <fullName evidence="2">Methyltransferase, putative</fullName>
    </submittedName>
</protein>
<dbReference type="EMBL" id="JATN01000318">
    <property type="protein sequence ID" value="EUC62620.1"/>
    <property type="molecule type" value="Genomic_DNA"/>
</dbReference>
<dbReference type="Proteomes" id="UP000030108">
    <property type="component" value="Unassembled WGS sequence"/>
</dbReference>
<comment type="similarity">
    <text evidence="1">Belongs to the asaB hydroxylase/desaturase family.</text>
</comment>
<sequence length="293" mass="34124">MSYECTAGDIYAKFNYALPNPRGQSLYLVQPNPGVLAFRMNYILDPRNVVAQDIRGRENDFKLDVNGFEYLTRPTDEAFLDKQSIETNYYAEVRQLVKEHTSADQVFIITHRTRALKIIRGHMKTLGKIEHHRSVNYILQSRDLLPWFQHTVHVDRTPESVAAEVKKYLGEDAERLVKGRVRFINVWRPIEHKVHHEPLGFADWRTSSESDLLPVHVDNVYAKFDVFLSRFNKTHNWYYLGHQTPSEIAMIKCYDSHPDGGANYCLHSSFIHPGCHRDNPRRRSIEVNTLVFG</sequence>
<evidence type="ECO:0000313" key="3">
    <source>
        <dbReference type="Proteomes" id="UP000030108"/>
    </source>
</evidence>
<dbReference type="InterPro" id="IPR044053">
    <property type="entry name" value="AsaB-like"/>
</dbReference>
<dbReference type="NCBIfam" id="NF041278">
    <property type="entry name" value="CmcJ_NvfI_EfuI"/>
    <property type="match status" value="1"/>
</dbReference>
<dbReference type="PANTHER" id="PTHR34598:SF3">
    <property type="entry name" value="OXIDOREDUCTASE AN1597"/>
    <property type="match status" value="1"/>
</dbReference>
<reference evidence="3" key="1">
    <citation type="journal article" date="2014" name="Genome Announc.">
        <title>Draft genome sequence of the plant-pathogenic soil fungus Rhizoctonia solani anastomosis group 3 strain Rhs1AP.</title>
        <authorList>
            <person name="Cubeta M.A."/>
            <person name="Thomas E."/>
            <person name="Dean R.A."/>
            <person name="Jabaji S."/>
            <person name="Neate S.M."/>
            <person name="Tavantzis S."/>
            <person name="Toda T."/>
            <person name="Vilgalys R."/>
            <person name="Bharathan N."/>
            <person name="Fedorova-Abrams N."/>
            <person name="Pakala S.B."/>
            <person name="Pakala S.M."/>
            <person name="Zafar N."/>
            <person name="Joardar V."/>
            <person name="Losada L."/>
            <person name="Nierman W.C."/>
        </authorList>
    </citation>
    <scope>NUCLEOTIDE SEQUENCE [LARGE SCALE GENOMIC DNA]</scope>
    <source>
        <strain evidence="3">AG-3</strain>
    </source>
</reference>
<keyword evidence="2" id="KW-0489">Methyltransferase</keyword>
<dbReference type="GO" id="GO:0016491">
    <property type="term" value="F:oxidoreductase activity"/>
    <property type="evidence" value="ECO:0007669"/>
    <property type="project" value="InterPro"/>
</dbReference>
<organism evidence="2 3">
    <name type="scientific">Rhizoctonia solani AG-3 Rhs1AP</name>
    <dbReference type="NCBI Taxonomy" id="1086054"/>
    <lineage>
        <taxon>Eukaryota</taxon>
        <taxon>Fungi</taxon>
        <taxon>Dikarya</taxon>
        <taxon>Basidiomycota</taxon>
        <taxon>Agaricomycotina</taxon>
        <taxon>Agaricomycetes</taxon>
        <taxon>Cantharellales</taxon>
        <taxon>Ceratobasidiaceae</taxon>
        <taxon>Rhizoctonia</taxon>
    </lineage>
</organism>
<dbReference type="GO" id="GO:0008168">
    <property type="term" value="F:methyltransferase activity"/>
    <property type="evidence" value="ECO:0007669"/>
    <property type="project" value="UniProtKB-KW"/>
</dbReference>